<dbReference type="EMBL" id="JBHUNP010000001">
    <property type="protein sequence ID" value="MFD2647879.1"/>
    <property type="molecule type" value="Genomic_DNA"/>
</dbReference>
<dbReference type="InterPro" id="IPR058240">
    <property type="entry name" value="rSAM_sf"/>
</dbReference>
<organism evidence="12 13">
    <name type="scientific">Devosia albogilva</name>
    <dbReference type="NCBI Taxonomy" id="429726"/>
    <lineage>
        <taxon>Bacteria</taxon>
        <taxon>Pseudomonadati</taxon>
        <taxon>Pseudomonadota</taxon>
        <taxon>Alphaproteobacteria</taxon>
        <taxon>Hyphomicrobiales</taxon>
        <taxon>Devosiaceae</taxon>
        <taxon>Devosia</taxon>
    </lineage>
</organism>
<evidence type="ECO:0000256" key="2">
    <source>
        <dbReference type="ARBA" id="ARBA00006100"/>
    </source>
</evidence>
<dbReference type="PANTHER" id="PTHR13932">
    <property type="entry name" value="COPROPORPHYRINIGEN III OXIDASE"/>
    <property type="match status" value="1"/>
</dbReference>
<feature type="domain" description="Radical SAM core" evidence="11">
    <location>
        <begin position="2"/>
        <end position="238"/>
    </location>
</feature>
<protein>
    <recommendedName>
        <fullName evidence="3 10">Heme chaperone HemW</fullName>
    </recommendedName>
</protein>
<evidence type="ECO:0000313" key="13">
    <source>
        <dbReference type="Proteomes" id="UP001597521"/>
    </source>
</evidence>
<dbReference type="InterPro" id="IPR013785">
    <property type="entry name" value="Aldolase_TIM"/>
</dbReference>
<dbReference type="SFLD" id="SFLDS00029">
    <property type="entry name" value="Radical_SAM"/>
    <property type="match status" value="1"/>
</dbReference>
<proteinExistence type="inferred from homology"/>
<dbReference type="Pfam" id="PF04055">
    <property type="entry name" value="Radical_SAM"/>
    <property type="match status" value="1"/>
</dbReference>
<dbReference type="Pfam" id="PF06969">
    <property type="entry name" value="HemN_C"/>
    <property type="match status" value="1"/>
</dbReference>
<keyword evidence="5 10" id="KW-0949">S-adenosyl-L-methionine</keyword>
<dbReference type="PROSITE" id="PS51918">
    <property type="entry name" value="RADICAL_SAM"/>
    <property type="match status" value="1"/>
</dbReference>
<dbReference type="Proteomes" id="UP001597521">
    <property type="component" value="Unassembled WGS sequence"/>
</dbReference>
<dbReference type="Gene3D" id="3.20.20.70">
    <property type="entry name" value="Aldolase class I"/>
    <property type="match status" value="1"/>
</dbReference>
<evidence type="ECO:0000256" key="10">
    <source>
        <dbReference type="RuleBase" id="RU364116"/>
    </source>
</evidence>
<dbReference type="InterPro" id="IPR007197">
    <property type="entry name" value="rSAM"/>
</dbReference>
<dbReference type="InterPro" id="IPR034505">
    <property type="entry name" value="Coproporphyrinogen-III_oxidase"/>
</dbReference>
<sequence length="384" mass="42585">MTNTNDMFGVYVHWPFCAAKCPYCDFNSHVHRGPFDEDGFVAAYEREIASTAALVPGRVVQSIFFGGGTPSLMSPVAVERILDAIARHWTVQNNAEITLEANPTSVEVDRFRGYRTAGINRVSLGVQSLRPGPLAELGRRHTVDEAVAAVRIAQSVFDRSSFDLIYARPGQTLEDWEDELKEGLWLAHGHISLYQLTIEQGTRYFDLHQAGKLKMPDEDLAADFYELTQDLTAEAGMPAYEISNHAVPGQESRHNLLYWRYGEYAGIGPGAHGRLMINNQRHATAAEKLPFEWQKRVNSRGHGLVTDDVLTWEEQGDEFLVMGLRLKEGISPARFTAISGRQISPVQIAALKGYGFLETLPNGNLRVTDKGFPVLDAVVADLAA</sequence>
<comment type="function">
    <text evidence="10">Probably acts as a heme chaperone, transferring heme to an unknown acceptor. Binds one molecule of heme per monomer, possibly covalently. Binds 1 [4Fe-4S] cluster. The cluster is coordinated with 3 cysteines and an exchangeable S-adenosyl-L-methionine.</text>
</comment>
<dbReference type="SFLD" id="SFLDF00562">
    <property type="entry name" value="HemN-like__clustered_with_heat"/>
    <property type="match status" value="1"/>
</dbReference>
<dbReference type="SUPFAM" id="SSF102114">
    <property type="entry name" value="Radical SAM enzymes"/>
    <property type="match status" value="1"/>
</dbReference>
<evidence type="ECO:0000256" key="6">
    <source>
        <dbReference type="ARBA" id="ARBA00022723"/>
    </source>
</evidence>
<keyword evidence="4 10" id="KW-0349">Heme</keyword>
<keyword evidence="7 10" id="KW-0408">Iron</keyword>
<dbReference type="SFLD" id="SFLDG01065">
    <property type="entry name" value="anaerobic_coproporphyrinogen-I"/>
    <property type="match status" value="1"/>
</dbReference>
<dbReference type="RefSeq" id="WP_386832907.1">
    <property type="nucleotide sequence ID" value="NZ_JBHUNP010000001.1"/>
</dbReference>
<dbReference type="CDD" id="cd01335">
    <property type="entry name" value="Radical_SAM"/>
    <property type="match status" value="1"/>
</dbReference>
<evidence type="ECO:0000256" key="5">
    <source>
        <dbReference type="ARBA" id="ARBA00022691"/>
    </source>
</evidence>
<keyword evidence="10" id="KW-0004">4Fe-4S</keyword>
<evidence type="ECO:0000256" key="4">
    <source>
        <dbReference type="ARBA" id="ARBA00022617"/>
    </source>
</evidence>
<dbReference type="InterPro" id="IPR006638">
    <property type="entry name" value="Elp3/MiaA/NifB-like_rSAM"/>
</dbReference>
<comment type="subcellular location">
    <subcellularLocation>
        <location evidence="10">Cytoplasm</location>
    </subcellularLocation>
</comment>
<accession>A0ABW5QJI1</accession>
<dbReference type="InterPro" id="IPR004559">
    <property type="entry name" value="HemW-like"/>
</dbReference>
<evidence type="ECO:0000256" key="7">
    <source>
        <dbReference type="ARBA" id="ARBA00023004"/>
    </source>
</evidence>
<keyword evidence="9 10" id="KW-0143">Chaperone</keyword>
<evidence type="ECO:0000256" key="8">
    <source>
        <dbReference type="ARBA" id="ARBA00023014"/>
    </source>
</evidence>
<evidence type="ECO:0000256" key="3">
    <source>
        <dbReference type="ARBA" id="ARBA00017228"/>
    </source>
</evidence>
<gene>
    <name evidence="12" type="primary">hemW</name>
    <name evidence="12" type="ORF">ACFSX5_08755</name>
</gene>
<dbReference type="InterPro" id="IPR010723">
    <property type="entry name" value="HemN_C"/>
</dbReference>
<evidence type="ECO:0000256" key="1">
    <source>
        <dbReference type="ARBA" id="ARBA00001966"/>
    </source>
</evidence>
<keyword evidence="13" id="KW-1185">Reference proteome</keyword>
<keyword evidence="10" id="KW-0963">Cytoplasm</keyword>
<comment type="similarity">
    <text evidence="2">Belongs to the anaerobic coproporphyrinogen-III oxidase family. HemW subfamily.</text>
</comment>
<dbReference type="NCBIfam" id="TIGR00539">
    <property type="entry name" value="hemN_rel"/>
    <property type="match status" value="1"/>
</dbReference>
<dbReference type="SFLD" id="SFLDF00288">
    <property type="entry name" value="HemN-like__clustered_with_nucl"/>
    <property type="match status" value="1"/>
</dbReference>
<keyword evidence="6 10" id="KW-0479">Metal-binding</keyword>
<evidence type="ECO:0000256" key="9">
    <source>
        <dbReference type="ARBA" id="ARBA00023186"/>
    </source>
</evidence>
<dbReference type="PANTHER" id="PTHR13932:SF5">
    <property type="entry name" value="RADICAL S-ADENOSYL METHIONINE DOMAIN-CONTAINING PROTEIN 1, MITOCHONDRIAL"/>
    <property type="match status" value="1"/>
</dbReference>
<comment type="caution">
    <text evidence="12">The sequence shown here is derived from an EMBL/GenBank/DDBJ whole genome shotgun (WGS) entry which is preliminary data.</text>
</comment>
<evidence type="ECO:0000259" key="11">
    <source>
        <dbReference type="PROSITE" id="PS51918"/>
    </source>
</evidence>
<keyword evidence="8 10" id="KW-0411">Iron-sulfur</keyword>
<comment type="cofactor">
    <cofactor evidence="1">
        <name>[4Fe-4S] cluster</name>
        <dbReference type="ChEBI" id="CHEBI:49883"/>
    </cofactor>
</comment>
<dbReference type="SMART" id="SM00729">
    <property type="entry name" value="Elp3"/>
    <property type="match status" value="1"/>
</dbReference>
<name>A0ABW5QJI1_9HYPH</name>
<evidence type="ECO:0000313" key="12">
    <source>
        <dbReference type="EMBL" id="MFD2647879.1"/>
    </source>
</evidence>
<reference evidence="13" key="1">
    <citation type="journal article" date="2019" name="Int. J. Syst. Evol. Microbiol.">
        <title>The Global Catalogue of Microorganisms (GCM) 10K type strain sequencing project: providing services to taxonomists for standard genome sequencing and annotation.</title>
        <authorList>
            <consortium name="The Broad Institute Genomics Platform"/>
            <consortium name="The Broad Institute Genome Sequencing Center for Infectious Disease"/>
            <person name="Wu L."/>
            <person name="Ma J."/>
        </authorList>
    </citation>
    <scope>NUCLEOTIDE SEQUENCE [LARGE SCALE GENOMIC DNA]</scope>
    <source>
        <strain evidence="13">CCM 7427</strain>
    </source>
</reference>